<reference evidence="10" key="4">
    <citation type="submission" date="2019-03" db="UniProtKB">
        <authorList>
            <consortium name="EnsemblPlants"/>
        </authorList>
    </citation>
    <scope>IDENTIFICATION</scope>
</reference>
<keyword evidence="3 6" id="KW-0479">Metal-binding</keyword>
<comment type="similarity">
    <text evidence="2 6">Belongs to the iron/ascorbate-dependent oxidoreductase family.</text>
</comment>
<protein>
    <recommendedName>
        <fullName evidence="9">Fe2OG dioxygenase domain-containing protein</fullName>
    </recommendedName>
</protein>
<feature type="signal peptide" evidence="8">
    <location>
        <begin position="1"/>
        <end position="27"/>
    </location>
</feature>
<evidence type="ECO:0000256" key="1">
    <source>
        <dbReference type="ARBA" id="ARBA00001962"/>
    </source>
</evidence>
<reference evidence="11" key="1">
    <citation type="journal article" date="2014" name="Science">
        <title>Ancient hybridizations among the ancestral genomes of bread wheat.</title>
        <authorList>
            <consortium name="International Wheat Genome Sequencing Consortium,"/>
            <person name="Marcussen T."/>
            <person name="Sandve S.R."/>
            <person name="Heier L."/>
            <person name="Spannagl M."/>
            <person name="Pfeifer M."/>
            <person name="Jakobsen K.S."/>
            <person name="Wulff B.B."/>
            <person name="Steuernagel B."/>
            <person name="Mayer K.F."/>
            <person name="Olsen O.A."/>
        </authorList>
    </citation>
    <scope>NUCLEOTIDE SEQUENCE [LARGE SCALE GENOMIC DNA]</scope>
    <source>
        <strain evidence="11">cv. AL8/78</strain>
    </source>
</reference>
<dbReference type="GO" id="GO:0046872">
    <property type="term" value="F:metal ion binding"/>
    <property type="evidence" value="ECO:0007669"/>
    <property type="project" value="UniProtKB-KW"/>
</dbReference>
<dbReference type="Proteomes" id="UP000015105">
    <property type="component" value="Chromosome 7D"/>
</dbReference>
<keyword evidence="8" id="KW-0732">Signal</keyword>
<evidence type="ECO:0000313" key="11">
    <source>
        <dbReference type="Proteomes" id="UP000015105"/>
    </source>
</evidence>
<evidence type="ECO:0000256" key="2">
    <source>
        <dbReference type="ARBA" id="ARBA00008056"/>
    </source>
</evidence>
<comment type="cofactor">
    <cofactor evidence="1">
        <name>Fe cation</name>
        <dbReference type="ChEBI" id="CHEBI:24875"/>
    </cofactor>
</comment>
<evidence type="ECO:0000256" key="6">
    <source>
        <dbReference type="RuleBase" id="RU003682"/>
    </source>
</evidence>
<feature type="domain" description="Fe2OG dioxygenase" evidence="9">
    <location>
        <begin position="256"/>
        <end position="357"/>
    </location>
</feature>
<reference evidence="11" key="2">
    <citation type="journal article" date="2017" name="Nat. Plants">
        <title>The Aegilops tauschii genome reveals multiple impacts of transposons.</title>
        <authorList>
            <person name="Zhao G."/>
            <person name="Zou C."/>
            <person name="Li K."/>
            <person name="Wang K."/>
            <person name="Li T."/>
            <person name="Gao L."/>
            <person name="Zhang X."/>
            <person name="Wang H."/>
            <person name="Yang Z."/>
            <person name="Liu X."/>
            <person name="Jiang W."/>
            <person name="Mao L."/>
            <person name="Kong X."/>
            <person name="Jiao Y."/>
            <person name="Jia J."/>
        </authorList>
    </citation>
    <scope>NUCLEOTIDE SEQUENCE [LARGE SCALE GENOMIC DNA]</scope>
    <source>
        <strain evidence="11">cv. AL8/78</strain>
    </source>
</reference>
<dbReference type="InterPro" id="IPR005123">
    <property type="entry name" value="Oxoglu/Fe-dep_dioxygenase_dom"/>
</dbReference>
<dbReference type="Gramene" id="AET7Gv20359900.5">
    <property type="protein sequence ID" value="AET7Gv20359900.5"/>
    <property type="gene ID" value="AET7Gv20359900"/>
</dbReference>
<evidence type="ECO:0000256" key="4">
    <source>
        <dbReference type="ARBA" id="ARBA00023002"/>
    </source>
</evidence>
<name>A0A453QWS6_AEGTS</name>
<evidence type="ECO:0000256" key="7">
    <source>
        <dbReference type="SAM" id="MobiDB-lite"/>
    </source>
</evidence>
<dbReference type="PANTHER" id="PTHR47991">
    <property type="entry name" value="OXOGLUTARATE/IRON-DEPENDENT DIOXYGENASE"/>
    <property type="match status" value="1"/>
</dbReference>
<dbReference type="SUPFAM" id="SSF51197">
    <property type="entry name" value="Clavaminate synthase-like"/>
    <property type="match status" value="1"/>
</dbReference>
<evidence type="ECO:0000256" key="5">
    <source>
        <dbReference type="ARBA" id="ARBA00023004"/>
    </source>
</evidence>
<feature type="chain" id="PRO_5019116238" description="Fe2OG dioxygenase domain-containing protein" evidence="8">
    <location>
        <begin position="28"/>
        <end position="408"/>
    </location>
</feature>
<dbReference type="Pfam" id="PF14226">
    <property type="entry name" value="DIOX_N"/>
    <property type="match status" value="1"/>
</dbReference>
<feature type="region of interest" description="Disordered" evidence="7">
    <location>
        <begin position="75"/>
        <end position="100"/>
    </location>
</feature>
<evidence type="ECO:0000313" key="10">
    <source>
        <dbReference type="EnsemblPlants" id="AET7Gv20359900.5"/>
    </source>
</evidence>
<dbReference type="InterPro" id="IPR027443">
    <property type="entry name" value="IPNS-like_sf"/>
</dbReference>
<keyword evidence="4 6" id="KW-0560">Oxidoreductase</keyword>
<dbReference type="PROSITE" id="PS51471">
    <property type="entry name" value="FE2OG_OXY"/>
    <property type="match status" value="1"/>
</dbReference>
<keyword evidence="11" id="KW-1185">Reference proteome</keyword>
<dbReference type="InterPro" id="IPR050295">
    <property type="entry name" value="Plant_2OG-oxidoreductases"/>
</dbReference>
<dbReference type="GO" id="GO:0016491">
    <property type="term" value="F:oxidoreductase activity"/>
    <property type="evidence" value="ECO:0007669"/>
    <property type="project" value="UniProtKB-KW"/>
</dbReference>
<evidence type="ECO:0000256" key="8">
    <source>
        <dbReference type="SAM" id="SignalP"/>
    </source>
</evidence>
<dbReference type="InterPro" id="IPR044861">
    <property type="entry name" value="IPNS-like_FE2OG_OXY"/>
</dbReference>
<reference evidence="10" key="5">
    <citation type="journal article" date="2021" name="G3 (Bethesda)">
        <title>Aegilops tauschii genome assembly Aet v5.0 features greater sequence contiguity and improved annotation.</title>
        <authorList>
            <person name="Wang L."/>
            <person name="Zhu T."/>
            <person name="Rodriguez J.C."/>
            <person name="Deal K.R."/>
            <person name="Dubcovsky J."/>
            <person name="McGuire P.E."/>
            <person name="Lux T."/>
            <person name="Spannagl M."/>
            <person name="Mayer K.F.X."/>
            <person name="Baldrich P."/>
            <person name="Meyers B.C."/>
            <person name="Huo N."/>
            <person name="Gu Y.Q."/>
            <person name="Zhou H."/>
            <person name="Devos K.M."/>
            <person name="Bennetzen J.L."/>
            <person name="Unver T."/>
            <person name="Budak H."/>
            <person name="Gulick P.J."/>
            <person name="Galiba G."/>
            <person name="Kalapos B."/>
            <person name="Nelson D.R."/>
            <person name="Li P."/>
            <person name="You F.M."/>
            <person name="Luo M.C."/>
            <person name="Dvorak J."/>
        </authorList>
    </citation>
    <scope>NUCLEOTIDE SEQUENCE [LARGE SCALE GENOMIC DNA]</scope>
    <source>
        <strain evidence="10">cv. AL8/78</strain>
    </source>
</reference>
<keyword evidence="5 6" id="KW-0408">Iron</keyword>
<reference evidence="10" key="3">
    <citation type="journal article" date="2017" name="Nature">
        <title>Genome sequence of the progenitor of the wheat D genome Aegilops tauschii.</title>
        <authorList>
            <person name="Luo M.C."/>
            <person name="Gu Y.Q."/>
            <person name="Puiu D."/>
            <person name="Wang H."/>
            <person name="Twardziok S.O."/>
            <person name="Deal K.R."/>
            <person name="Huo N."/>
            <person name="Zhu T."/>
            <person name="Wang L."/>
            <person name="Wang Y."/>
            <person name="McGuire P.E."/>
            <person name="Liu S."/>
            <person name="Long H."/>
            <person name="Ramasamy R.K."/>
            <person name="Rodriguez J.C."/>
            <person name="Van S.L."/>
            <person name="Yuan L."/>
            <person name="Wang Z."/>
            <person name="Xia Z."/>
            <person name="Xiao L."/>
            <person name="Anderson O.D."/>
            <person name="Ouyang S."/>
            <person name="Liang Y."/>
            <person name="Zimin A.V."/>
            <person name="Pertea G."/>
            <person name="Qi P."/>
            <person name="Bennetzen J.L."/>
            <person name="Dai X."/>
            <person name="Dawson M.W."/>
            <person name="Muller H.G."/>
            <person name="Kugler K."/>
            <person name="Rivarola-Duarte L."/>
            <person name="Spannagl M."/>
            <person name="Mayer K.F.X."/>
            <person name="Lu F.H."/>
            <person name="Bevan M.W."/>
            <person name="Leroy P."/>
            <person name="Li P."/>
            <person name="You F.M."/>
            <person name="Sun Q."/>
            <person name="Liu Z."/>
            <person name="Lyons E."/>
            <person name="Wicker T."/>
            <person name="Salzberg S.L."/>
            <person name="Devos K.M."/>
            <person name="Dvorak J."/>
        </authorList>
    </citation>
    <scope>NUCLEOTIDE SEQUENCE [LARGE SCALE GENOMIC DNA]</scope>
    <source>
        <strain evidence="10">cv. AL8/78</strain>
    </source>
</reference>
<organism evidence="10 11">
    <name type="scientific">Aegilops tauschii subsp. strangulata</name>
    <name type="common">Goatgrass</name>
    <dbReference type="NCBI Taxonomy" id="200361"/>
    <lineage>
        <taxon>Eukaryota</taxon>
        <taxon>Viridiplantae</taxon>
        <taxon>Streptophyta</taxon>
        <taxon>Embryophyta</taxon>
        <taxon>Tracheophyta</taxon>
        <taxon>Spermatophyta</taxon>
        <taxon>Magnoliopsida</taxon>
        <taxon>Liliopsida</taxon>
        <taxon>Poales</taxon>
        <taxon>Poaceae</taxon>
        <taxon>BOP clade</taxon>
        <taxon>Pooideae</taxon>
        <taxon>Triticodae</taxon>
        <taxon>Triticeae</taxon>
        <taxon>Triticinae</taxon>
        <taxon>Aegilops</taxon>
    </lineage>
</organism>
<dbReference type="AlphaFoldDB" id="A0A453QWS6"/>
<dbReference type="EnsemblPlants" id="AET7Gv20359900.5">
    <property type="protein sequence ID" value="AET7Gv20359900.5"/>
    <property type="gene ID" value="AET7Gv20359900"/>
</dbReference>
<evidence type="ECO:0000256" key="3">
    <source>
        <dbReference type="ARBA" id="ARBA00022723"/>
    </source>
</evidence>
<feature type="region of interest" description="Disordered" evidence="7">
    <location>
        <begin position="29"/>
        <end position="53"/>
    </location>
</feature>
<evidence type="ECO:0000259" key="9">
    <source>
        <dbReference type="PROSITE" id="PS51471"/>
    </source>
</evidence>
<dbReference type="InterPro" id="IPR026992">
    <property type="entry name" value="DIOX_N"/>
</dbReference>
<dbReference type="Pfam" id="PF03171">
    <property type="entry name" value="2OG-FeII_Oxy"/>
    <property type="match status" value="1"/>
</dbReference>
<sequence>RDRRQQNPFLPLCSVLVVLSSVHCAHCRPAKSSGGAVQGSPGTEAGGRRGDSAAGLAEETLPSMRGDALRATSSLKRANNQGDRAPGSAKKHSRTSMADESWRLPNSVQQLAANMQEPPSQYLLREQELLGANLAGAEMPEPVPTIDLGLLSASNDPEEAAKLRSALQTWGFFQVSNHGMEASMMDSVFTASREFFQLPLEEKKKCSNLIDGKHFQVEGYGNDQVRTQDQRLDWSDRLHLRVEPEGGRNLDHWPTHPKSFRFNHFPPCPRPDLVLGIKPHADFPALTVLLMDNDVAGLQYLRDGTWYNVPAACDHTLLINIGLTMEIMTNGIFTGPMHRVVTNADKERISVAMFYGVDPEQEIGPMAHLLSEEQPAQYRKMKAKDLLVLHHEHYAGGRGPRIADTLKI</sequence>
<accession>A0A453QWS6</accession>
<proteinExistence type="inferred from homology"/>
<dbReference type="Gene3D" id="2.60.120.330">
    <property type="entry name" value="B-lactam Antibiotic, Isopenicillin N Synthase, Chain"/>
    <property type="match status" value="2"/>
</dbReference>